<sequence length="69" mass="8146">MKVLVVCAEPRKKASKNDVFSLESVWKRCGEEEIRVNVGVLLAFYENVREFLVSWMREEKGNLRILWCL</sequence>
<dbReference type="AlphaFoldDB" id="A0AAN9L3F3"/>
<evidence type="ECO:0000313" key="1">
    <source>
        <dbReference type="EMBL" id="KAK7328755.1"/>
    </source>
</evidence>
<keyword evidence="2" id="KW-1185">Reference proteome</keyword>
<dbReference type="EMBL" id="JAYMYQ010000005">
    <property type="protein sequence ID" value="KAK7328755.1"/>
    <property type="molecule type" value="Genomic_DNA"/>
</dbReference>
<dbReference type="Proteomes" id="UP001367508">
    <property type="component" value="Unassembled WGS sequence"/>
</dbReference>
<comment type="caution">
    <text evidence="1">The sequence shown here is derived from an EMBL/GenBank/DDBJ whole genome shotgun (WGS) entry which is preliminary data.</text>
</comment>
<protein>
    <submittedName>
        <fullName evidence="1">Uncharacterized protein</fullName>
    </submittedName>
</protein>
<organism evidence="1 2">
    <name type="scientific">Canavalia gladiata</name>
    <name type="common">Sword bean</name>
    <name type="synonym">Dolichos gladiatus</name>
    <dbReference type="NCBI Taxonomy" id="3824"/>
    <lineage>
        <taxon>Eukaryota</taxon>
        <taxon>Viridiplantae</taxon>
        <taxon>Streptophyta</taxon>
        <taxon>Embryophyta</taxon>
        <taxon>Tracheophyta</taxon>
        <taxon>Spermatophyta</taxon>
        <taxon>Magnoliopsida</taxon>
        <taxon>eudicotyledons</taxon>
        <taxon>Gunneridae</taxon>
        <taxon>Pentapetalae</taxon>
        <taxon>rosids</taxon>
        <taxon>fabids</taxon>
        <taxon>Fabales</taxon>
        <taxon>Fabaceae</taxon>
        <taxon>Papilionoideae</taxon>
        <taxon>50 kb inversion clade</taxon>
        <taxon>NPAAA clade</taxon>
        <taxon>indigoferoid/millettioid clade</taxon>
        <taxon>Phaseoleae</taxon>
        <taxon>Canavalia</taxon>
    </lineage>
</organism>
<gene>
    <name evidence="1" type="ORF">VNO77_22874</name>
</gene>
<reference evidence="1 2" key="1">
    <citation type="submission" date="2024-01" db="EMBL/GenBank/DDBJ databases">
        <title>The genomes of 5 underutilized Papilionoideae crops provide insights into root nodulation and disease resistanc.</title>
        <authorList>
            <person name="Jiang F."/>
        </authorList>
    </citation>
    <scope>NUCLEOTIDE SEQUENCE [LARGE SCALE GENOMIC DNA]</scope>
    <source>
        <strain evidence="1">LVBAO_FW01</strain>
        <tissue evidence="1">Leaves</tissue>
    </source>
</reference>
<name>A0AAN9L3F3_CANGL</name>
<evidence type="ECO:0000313" key="2">
    <source>
        <dbReference type="Proteomes" id="UP001367508"/>
    </source>
</evidence>
<accession>A0AAN9L3F3</accession>
<proteinExistence type="predicted"/>